<dbReference type="EMBL" id="LT559118">
    <property type="protein sequence ID" value="SBO96302.1"/>
    <property type="molecule type" value="Genomic_DNA"/>
</dbReference>
<evidence type="ECO:0000256" key="1">
    <source>
        <dbReference type="ARBA" id="ARBA00009013"/>
    </source>
</evidence>
<gene>
    <name evidence="4" type="ORF">BN4615_P5818</name>
</gene>
<dbReference type="CDD" id="cd07043">
    <property type="entry name" value="STAS_anti-anti-sigma_factors"/>
    <property type="match status" value="1"/>
</dbReference>
<reference evidence="4" key="1">
    <citation type="submission" date="2016-04" db="EMBL/GenBank/DDBJ databases">
        <authorList>
            <person name="Evans L.H."/>
            <person name="Alamgir A."/>
            <person name="Owens N."/>
            <person name="Weber N.D."/>
            <person name="Virtaneva K."/>
            <person name="Barbian K."/>
            <person name="Babar A."/>
            <person name="Rosenke K."/>
        </authorList>
    </citation>
    <scope>NUCLEOTIDE SEQUENCE</scope>
    <source>
        <strain evidence="4">Nono1</strain>
    </source>
</reference>
<sequence>MMDTMNVQETAEPAERCTVSIASHEGFIVARAAGDLDHACAAVLHQRVKAAWEATPAAGLVVDLGGVTFCDSAAVGVLVLLLRQSGEQRSALVLTRLPARVERILTITGLRAVFQVEPSVQEALQFLRASPHSPAPPQATGEADA</sequence>
<dbReference type="Gene3D" id="3.30.750.24">
    <property type="entry name" value="STAS domain"/>
    <property type="match status" value="1"/>
</dbReference>
<evidence type="ECO:0000259" key="3">
    <source>
        <dbReference type="PROSITE" id="PS50801"/>
    </source>
</evidence>
<feature type="domain" description="STAS" evidence="3">
    <location>
        <begin position="17"/>
        <end position="127"/>
    </location>
</feature>
<dbReference type="PANTHER" id="PTHR33495:SF2">
    <property type="entry name" value="ANTI-SIGMA FACTOR ANTAGONIST TM_1081-RELATED"/>
    <property type="match status" value="1"/>
</dbReference>
<dbReference type="NCBIfam" id="TIGR00377">
    <property type="entry name" value="ant_ant_sig"/>
    <property type="match status" value="1"/>
</dbReference>
<evidence type="ECO:0000256" key="2">
    <source>
        <dbReference type="RuleBase" id="RU003749"/>
    </source>
</evidence>
<name>A0A1M4EC33_9ACTN</name>
<proteinExistence type="inferred from homology"/>
<accession>A0A1M4EC33</accession>
<dbReference type="GO" id="GO:0043856">
    <property type="term" value="F:anti-sigma factor antagonist activity"/>
    <property type="evidence" value="ECO:0007669"/>
    <property type="project" value="InterPro"/>
</dbReference>
<dbReference type="AlphaFoldDB" id="A0A1M4EC33"/>
<dbReference type="InterPro" id="IPR036513">
    <property type="entry name" value="STAS_dom_sf"/>
</dbReference>
<dbReference type="PANTHER" id="PTHR33495">
    <property type="entry name" value="ANTI-SIGMA FACTOR ANTAGONIST TM_1081-RELATED-RELATED"/>
    <property type="match status" value="1"/>
</dbReference>
<dbReference type="InterPro" id="IPR002645">
    <property type="entry name" value="STAS_dom"/>
</dbReference>
<evidence type="ECO:0000313" key="4">
    <source>
        <dbReference type="EMBL" id="SBO96302.1"/>
    </source>
</evidence>
<organism evidence="4">
    <name type="scientific">Nonomuraea gerenzanensis</name>
    <dbReference type="NCBI Taxonomy" id="93944"/>
    <lineage>
        <taxon>Bacteria</taxon>
        <taxon>Bacillati</taxon>
        <taxon>Actinomycetota</taxon>
        <taxon>Actinomycetes</taxon>
        <taxon>Streptosporangiales</taxon>
        <taxon>Streptosporangiaceae</taxon>
        <taxon>Nonomuraea</taxon>
    </lineage>
</organism>
<comment type="similarity">
    <text evidence="1 2">Belongs to the anti-sigma-factor antagonist family.</text>
</comment>
<dbReference type="Pfam" id="PF01740">
    <property type="entry name" value="STAS"/>
    <property type="match status" value="1"/>
</dbReference>
<dbReference type="PROSITE" id="PS50801">
    <property type="entry name" value="STAS"/>
    <property type="match status" value="1"/>
</dbReference>
<dbReference type="InterPro" id="IPR003658">
    <property type="entry name" value="Anti-sigma_ant"/>
</dbReference>
<dbReference type="SUPFAM" id="SSF52091">
    <property type="entry name" value="SpoIIaa-like"/>
    <property type="match status" value="1"/>
</dbReference>
<protein>
    <recommendedName>
        <fullName evidence="2">Anti-sigma factor antagonist</fullName>
    </recommendedName>
</protein>